<dbReference type="Pfam" id="PF13432">
    <property type="entry name" value="TPR_16"/>
    <property type="match status" value="3"/>
</dbReference>
<dbReference type="Pfam" id="PF13174">
    <property type="entry name" value="TPR_6"/>
    <property type="match status" value="1"/>
</dbReference>
<dbReference type="RefSeq" id="WP_044222412.1">
    <property type="nucleotide sequence ID" value="NZ_JRYR02000001.1"/>
</dbReference>
<organism evidence="2 3">
    <name type="scientific">Flammeovirga pacifica</name>
    <dbReference type="NCBI Taxonomy" id="915059"/>
    <lineage>
        <taxon>Bacteria</taxon>
        <taxon>Pseudomonadati</taxon>
        <taxon>Bacteroidota</taxon>
        <taxon>Cytophagia</taxon>
        <taxon>Cytophagales</taxon>
        <taxon>Flammeovirgaceae</taxon>
        <taxon>Flammeovirga</taxon>
    </lineage>
</organism>
<accession>A0A1S1YXL7</accession>
<dbReference type="SMART" id="SM00028">
    <property type="entry name" value="TPR"/>
    <property type="match status" value="8"/>
</dbReference>
<evidence type="ECO:0000256" key="1">
    <source>
        <dbReference type="PROSITE-ProRule" id="PRU00339"/>
    </source>
</evidence>
<dbReference type="SUPFAM" id="SSF48452">
    <property type="entry name" value="TPR-like"/>
    <property type="match status" value="3"/>
</dbReference>
<dbReference type="Proteomes" id="UP000179797">
    <property type="component" value="Unassembled WGS sequence"/>
</dbReference>
<gene>
    <name evidence="2" type="ORF">NH26_05025</name>
</gene>
<evidence type="ECO:0000313" key="3">
    <source>
        <dbReference type="Proteomes" id="UP000179797"/>
    </source>
</evidence>
<comment type="caution">
    <text evidence="2">The sequence shown here is derived from an EMBL/GenBank/DDBJ whole genome shotgun (WGS) entry which is preliminary data.</text>
</comment>
<dbReference type="Gene3D" id="1.25.40.10">
    <property type="entry name" value="Tetratricopeptide repeat domain"/>
    <property type="match status" value="6"/>
</dbReference>
<keyword evidence="1" id="KW-0802">TPR repeat</keyword>
<feature type="repeat" description="TPR" evidence="1">
    <location>
        <begin position="755"/>
        <end position="788"/>
    </location>
</feature>
<dbReference type="EMBL" id="JRYR02000001">
    <property type="protein sequence ID" value="OHX65757.1"/>
    <property type="molecule type" value="Genomic_DNA"/>
</dbReference>
<protein>
    <submittedName>
        <fullName evidence="2">Uncharacterized protein</fullName>
    </submittedName>
</protein>
<keyword evidence="3" id="KW-1185">Reference proteome</keyword>
<proteinExistence type="predicted"/>
<dbReference type="InterPro" id="IPR019734">
    <property type="entry name" value="TPR_rpt"/>
</dbReference>
<feature type="repeat" description="TPR" evidence="1">
    <location>
        <begin position="97"/>
        <end position="130"/>
    </location>
</feature>
<dbReference type="OrthoDB" id="9814448at2"/>
<name>A0A1S1YXL7_FLAPC</name>
<dbReference type="STRING" id="915059.NH26_05025"/>
<dbReference type="InterPro" id="IPR011990">
    <property type="entry name" value="TPR-like_helical_dom_sf"/>
</dbReference>
<sequence>MFAFILKGITELMAQQQIYYSEEERLFNKAKVLFTDNNFSASRRLFETFSNKYCGENEKCIAAEYYLALCQMELAHPDADKQIEDFVKKYPVHPFSNKAYKALGSHYFEKGEYSKAIEAFNKDPFFDFYDDEDRKIAYQAAYANFDQGNRKEANKLFQVLKKGTHPYANKSSYYAGYMEYDNKEYEKSAQDLEKAVNDPEIRPFAFALLPLAYYQLGQEDKMLKMISQAKADGIDLPMDALLFAAKVYFKKNNFEKANLYFEEYLKEIPLFAVDRITSYQIGYTKFKIDEPKEALPYLSNAADSGEKDKLAQLAAYNLGVVALSLGDKGKAMIGFEQASLLEFNKEIQEHSSYNFCKILFDLEFYAQVPRACDYFLAYFPNSGRYTEIENLMNLAFVNSGDYSKALKILDKKSYLTEAEKMAYQEAAFNKAVELGNDNDEAGEVKLLRKSQKYPYNDELLQASNFYLGEGYSALSYYDTAAYYYKQIPENSEYNLKSKYGLAYVQYAVADYSSAIDNYTYYINQGRNSEPREKITEAIVRRADCYFGTHKYEVAERSYAMAESYGSRDMEYIAYQRAQIKRARGMKTDAFRQYKSIVSEYSTSAFAPLSAYHAANLLREGYKYEEAIKEYSIVIDKYPQSSVFISSVAHRALVYSLLAKNELAEADYKFLIDKDPISSEAENAIEALQEMDNENYVVQDLEHYKSIFKEANPESNATLIDDFNAAMKPYQEKEYSRAVQTLTSFITTTPSSKFSDDIYFSLGFSYRMLKNNTEAIKAFEKVEHMPEKEKSLRYVGDLLMQEKRFKDAIKTYNELDKIATRRTTTWSVNLGLMKSHFEEKDYTAASAYANKIIDENMTRYVLEAKLYLSKISLMKGDYLKALTGFDQLSKESSSEIGAQAQYHAGLTLRELAKVYKKGSQAGGAEDAKKTVESKFTESTEALLGVQKKFAGYPIWTSKSYLLIAENYISIDDLFNAKATLESVKQYTVSQEDKLIAIKRLEDIKQIKIDKSTVPPTN</sequence>
<reference evidence="2 3" key="1">
    <citation type="journal article" date="2012" name="Int. J. Syst. Evol. Microbiol.">
        <title>Flammeovirga pacifica sp. nov., isolated from deep-sea sediment.</title>
        <authorList>
            <person name="Xu H."/>
            <person name="Fu Y."/>
            <person name="Yang N."/>
            <person name="Ding Z."/>
            <person name="Lai Q."/>
            <person name="Zeng R."/>
        </authorList>
    </citation>
    <scope>NUCLEOTIDE SEQUENCE [LARGE SCALE GENOMIC DNA]</scope>
    <source>
        <strain evidence="3">DSM 24597 / LMG 26175 / WPAGA1</strain>
    </source>
</reference>
<dbReference type="AlphaFoldDB" id="A0A1S1YXL7"/>
<dbReference type="PROSITE" id="PS50005">
    <property type="entry name" value="TPR"/>
    <property type="match status" value="2"/>
</dbReference>
<evidence type="ECO:0000313" key="2">
    <source>
        <dbReference type="EMBL" id="OHX65757.1"/>
    </source>
</evidence>